<sequence length="267" mass="30854">MEDYNLIPIEYEWKISEEQLKNLDVGGDDYSSEKKDLQQCPGIQYGLKACFEENDEGKEILKMTLALYGTTGQSLNIHGNFAFYVKSADFSTKYDNAFNASDSERANCYYGDDVDKWTREICAKDNLFNPEKNFIRMLLVDSSSHFKDLYAGDDDSDEEAPQSLGDYLWKSNDKDFEIYVGKKDATLRLLNVHKCVLSSRSKVFERMIKTDMKENRDGRVYIEDFDWDTVEAAIEYLYDQGCDPLIHGLTSAFSLLQFAEKMKLHYV</sequence>
<dbReference type="SUPFAM" id="SSF54695">
    <property type="entry name" value="POZ domain"/>
    <property type="match status" value="1"/>
</dbReference>
<evidence type="ECO:0000313" key="2">
    <source>
        <dbReference type="Proteomes" id="UP000887578"/>
    </source>
</evidence>
<accession>A0A914QXZ6</accession>
<dbReference type="InterPro" id="IPR011333">
    <property type="entry name" value="SKP1/BTB/POZ_sf"/>
</dbReference>
<organism evidence="2 3">
    <name type="scientific">Panagrolaimus davidi</name>
    <dbReference type="NCBI Taxonomy" id="227884"/>
    <lineage>
        <taxon>Eukaryota</taxon>
        <taxon>Metazoa</taxon>
        <taxon>Ecdysozoa</taxon>
        <taxon>Nematoda</taxon>
        <taxon>Chromadorea</taxon>
        <taxon>Rhabditida</taxon>
        <taxon>Tylenchina</taxon>
        <taxon>Panagrolaimomorpha</taxon>
        <taxon>Panagrolaimoidea</taxon>
        <taxon>Panagrolaimidae</taxon>
        <taxon>Panagrolaimus</taxon>
    </lineage>
</organism>
<reference evidence="3" key="1">
    <citation type="submission" date="2022-11" db="UniProtKB">
        <authorList>
            <consortium name="WormBaseParasite"/>
        </authorList>
    </citation>
    <scope>IDENTIFICATION</scope>
</reference>
<dbReference type="WBParaSite" id="PDA_v2.g8986.t1">
    <property type="protein sequence ID" value="PDA_v2.g8986.t1"/>
    <property type="gene ID" value="PDA_v2.g8986"/>
</dbReference>
<dbReference type="InterPro" id="IPR000210">
    <property type="entry name" value="BTB/POZ_dom"/>
</dbReference>
<dbReference type="AlphaFoldDB" id="A0A914QXZ6"/>
<dbReference type="PANTHER" id="PTHR24413">
    <property type="entry name" value="SPECKLE-TYPE POZ PROTEIN"/>
    <property type="match status" value="1"/>
</dbReference>
<proteinExistence type="predicted"/>
<evidence type="ECO:0000259" key="1">
    <source>
        <dbReference type="PROSITE" id="PS50097"/>
    </source>
</evidence>
<dbReference type="Proteomes" id="UP000887578">
    <property type="component" value="Unplaced"/>
</dbReference>
<dbReference type="CDD" id="cd18186">
    <property type="entry name" value="BTB_POZ_ZBTB_KLHL-like"/>
    <property type="match status" value="1"/>
</dbReference>
<feature type="domain" description="BTB" evidence="1">
    <location>
        <begin position="174"/>
        <end position="239"/>
    </location>
</feature>
<keyword evidence="2" id="KW-1185">Reference proteome</keyword>
<dbReference type="Gene3D" id="3.30.710.10">
    <property type="entry name" value="Potassium Channel Kv1.1, Chain A"/>
    <property type="match status" value="1"/>
</dbReference>
<name>A0A914QXZ6_9BILA</name>
<dbReference type="PROSITE" id="PS50097">
    <property type="entry name" value="BTB"/>
    <property type="match status" value="1"/>
</dbReference>
<protein>
    <submittedName>
        <fullName evidence="3">BTB domain-containing protein</fullName>
    </submittedName>
</protein>
<evidence type="ECO:0000313" key="3">
    <source>
        <dbReference type="WBParaSite" id="PDA_v2.g8986.t1"/>
    </source>
</evidence>
<dbReference type="Pfam" id="PF00651">
    <property type="entry name" value="BTB"/>
    <property type="match status" value="1"/>
</dbReference>